<dbReference type="InParanoid" id="J0WK97"/>
<dbReference type="OrthoDB" id="3258143at2759"/>
<evidence type="ECO:0000313" key="2">
    <source>
        <dbReference type="EMBL" id="EJD32170.1"/>
    </source>
</evidence>
<dbReference type="AlphaFoldDB" id="J0WK97"/>
<dbReference type="KEGG" id="adl:AURDEDRAFT_44782"/>
<dbReference type="PANTHER" id="PTHR33481">
    <property type="entry name" value="REVERSE TRANSCRIPTASE"/>
    <property type="match status" value="1"/>
</dbReference>
<evidence type="ECO:0000259" key="1">
    <source>
        <dbReference type="PROSITE" id="PS50878"/>
    </source>
</evidence>
<feature type="domain" description="Reverse transcriptase" evidence="1">
    <location>
        <begin position="1"/>
        <end position="167"/>
    </location>
</feature>
<evidence type="ECO:0000313" key="3">
    <source>
        <dbReference type="Proteomes" id="UP000006514"/>
    </source>
</evidence>
<dbReference type="EMBL" id="JH689254">
    <property type="protein sequence ID" value="EJD32170.1"/>
    <property type="molecule type" value="Genomic_DNA"/>
</dbReference>
<dbReference type="PANTHER" id="PTHR33481:SF1">
    <property type="entry name" value="ENDONUCLEASE_EXONUCLEASE_PHOSPHATASE DOMAIN-CONTAINING PROTEIN-RELATED"/>
    <property type="match status" value="1"/>
</dbReference>
<sequence length="273" mass="31230">LQDRQASICLDGKLSSCKPVHNGVPQGSPVSGILSAFYSTGLIEYMQGRREARQEHVREREGNPTFIAPTLFLYVDDGRITVHSDDLKLNTRELGNAFGVVREWFNGAGLQPDLDKCELMHHTWRRRDPSFEEMEQDDSLAMTYYNAQNQLVRLRPLRVVRWLGIFFDSKLTFRAHVDKACGKARKAAMALRMLGNTVRGLHQGHMRRLYIACIRPILIYASAVWWMQMAWQVQQLSRVQNLCLRLICAVFKTSPIYALEIEAAIPPISKVLD</sequence>
<feature type="non-terminal residue" evidence="2">
    <location>
        <position position="273"/>
    </location>
</feature>
<reference evidence="3" key="1">
    <citation type="journal article" date="2012" name="Science">
        <title>The Paleozoic origin of enzymatic lignin decomposition reconstructed from 31 fungal genomes.</title>
        <authorList>
            <person name="Floudas D."/>
            <person name="Binder M."/>
            <person name="Riley R."/>
            <person name="Barry K."/>
            <person name="Blanchette R.A."/>
            <person name="Henrissat B."/>
            <person name="Martinez A.T."/>
            <person name="Otillar R."/>
            <person name="Spatafora J.W."/>
            <person name="Yadav J.S."/>
            <person name="Aerts A."/>
            <person name="Benoit I."/>
            <person name="Boyd A."/>
            <person name="Carlson A."/>
            <person name="Copeland A."/>
            <person name="Coutinho P.M."/>
            <person name="de Vries R.P."/>
            <person name="Ferreira P."/>
            <person name="Findley K."/>
            <person name="Foster B."/>
            <person name="Gaskell J."/>
            <person name="Glotzer D."/>
            <person name="Gorecki P."/>
            <person name="Heitman J."/>
            <person name="Hesse C."/>
            <person name="Hori C."/>
            <person name="Igarashi K."/>
            <person name="Jurgens J.A."/>
            <person name="Kallen N."/>
            <person name="Kersten P."/>
            <person name="Kohler A."/>
            <person name="Kuees U."/>
            <person name="Kumar T.K.A."/>
            <person name="Kuo A."/>
            <person name="LaButti K."/>
            <person name="Larrondo L.F."/>
            <person name="Lindquist E."/>
            <person name="Ling A."/>
            <person name="Lombard V."/>
            <person name="Lucas S."/>
            <person name="Lundell T."/>
            <person name="Martin R."/>
            <person name="McLaughlin D.J."/>
            <person name="Morgenstern I."/>
            <person name="Morin E."/>
            <person name="Murat C."/>
            <person name="Nagy L.G."/>
            <person name="Nolan M."/>
            <person name="Ohm R.A."/>
            <person name="Patyshakuliyeva A."/>
            <person name="Rokas A."/>
            <person name="Ruiz-Duenas F.J."/>
            <person name="Sabat G."/>
            <person name="Salamov A."/>
            <person name="Samejima M."/>
            <person name="Schmutz J."/>
            <person name="Slot J.C."/>
            <person name="St John F."/>
            <person name="Stenlid J."/>
            <person name="Sun H."/>
            <person name="Sun S."/>
            <person name="Syed K."/>
            <person name="Tsang A."/>
            <person name="Wiebenga A."/>
            <person name="Young D."/>
            <person name="Pisabarro A."/>
            <person name="Eastwood D.C."/>
            <person name="Martin F."/>
            <person name="Cullen D."/>
            <person name="Grigoriev I.V."/>
            <person name="Hibbett D.S."/>
        </authorList>
    </citation>
    <scope>NUCLEOTIDE SEQUENCE [LARGE SCALE GENOMIC DNA]</scope>
    <source>
        <strain evidence="3">TFB10046</strain>
    </source>
</reference>
<gene>
    <name evidence="2" type="ORF">AURDEDRAFT_44782</name>
</gene>
<accession>J0WK97</accession>
<dbReference type="PROSITE" id="PS50878">
    <property type="entry name" value="RT_POL"/>
    <property type="match status" value="1"/>
</dbReference>
<name>J0WK97_AURST</name>
<proteinExistence type="predicted"/>
<dbReference type="InterPro" id="IPR000477">
    <property type="entry name" value="RT_dom"/>
</dbReference>
<keyword evidence="3" id="KW-1185">Reference proteome</keyword>
<protein>
    <recommendedName>
        <fullName evidence="1">Reverse transcriptase domain-containing protein</fullName>
    </recommendedName>
</protein>
<dbReference type="eggNOG" id="ENOG502SF7K">
    <property type="taxonomic scope" value="Eukaryota"/>
</dbReference>
<dbReference type="Proteomes" id="UP000006514">
    <property type="component" value="Unassembled WGS sequence"/>
</dbReference>
<feature type="non-terminal residue" evidence="2">
    <location>
        <position position="1"/>
    </location>
</feature>
<organism evidence="2 3">
    <name type="scientific">Auricularia subglabra (strain TFB-10046 / SS5)</name>
    <name type="common">White-rot fungus</name>
    <name type="synonym">Auricularia delicata (strain TFB10046)</name>
    <dbReference type="NCBI Taxonomy" id="717982"/>
    <lineage>
        <taxon>Eukaryota</taxon>
        <taxon>Fungi</taxon>
        <taxon>Dikarya</taxon>
        <taxon>Basidiomycota</taxon>
        <taxon>Agaricomycotina</taxon>
        <taxon>Agaricomycetes</taxon>
        <taxon>Auriculariales</taxon>
        <taxon>Auriculariaceae</taxon>
        <taxon>Auricularia</taxon>
    </lineage>
</organism>